<dbReference type="PANTHER" id="PTHR42833:SF4">
    <property type="entry name" value="URIDYLATE KINASE PUMPKIN, CHLOROPLASTIC"/>
    <property type="match status" value="1"/>
</dbReference>
<dbReference type="SUPFAM" id="SSF53633">
    <property type="entry name" value="Carbamate kinase-like"/>
    <property type="match status" value="1"/>
</dbReference>
<dbReference type="Proteomes" id="UP000886043">
    <property type="component" value="Unassembled WGS sequence"/>
</dbReference>
<dbReference type="InterPro" id="IPR036393">
    <property type="entry name" value="AceGlu_kinase-like_sf"/>
</dbReference>
<dbReference type="HAMAP" id="MF_01220_B">
    <property type="entry name" value="PyrH_B"/>
    <property type="match status" value="1"/>
</dbReference>
<evidence type="ECO:0000256" key="1">
    <source>
        <dbReference type="ARBA" id="ARBA00004496"/>
    </source>
</evidence>
<feature type="binding site" evidence="11">
    <location>
        <position position="59"/>
    </location>
    <ligand>
        <name>ATP</name>
        <dbReference type="ChEBI" id="CHEBI:30616"/>
    </ligand>
</feature>
<dbReference type="InterPro" id="IPR011817">
    <property type="entry name" value="Uridylate_kinase"/>
</dbReference>
<keyword evidence="6 11" id="KW-0547">Nucleotide-binding</keyword>
<evidence type="ECO:0000256" key="11">
    <source>
        <dbReference type="HAMAP-Rule" id="MF_01220"/>
    </source>
</evidence>
<dbReference type="GO" id="GO:0044210">
    <property type="term" value="P:'de novo' CTP biosynthetic process"/>
    <property type="evidence" value="ECO:0007669"/>
    <property type="project" value="UniProtKB-UniRule"/>
</dbReference>
<dbReference type="GO" id="GO:0006225">
    <property type="term" value="P:UDP biosynthetic process"/>
    <property type="evidence" value="ECO:0007669"/>
    <property type="project" value="TreeGrafter"/>
</dbReference>
<keyword evidence="8 11" id="KW-0067">ATP-binding</keyword>
<comment type="caution">
    <text evidence="11">Lacks conserved residue(s) required for the propagation of feature annotation.</text>
</comment>
<dbReference type="AlphaFoldDB" id="A0A7C3GTM8"/>
<reference evidence="13" key="1">
    <citation type="journal article" date="2020" name="mSystems">
        <title>Genome- and Community-Level Interaction Insights into Carbon Utilization and Element Cycling Functions of Hydrothermarchaeota in Hydrothermal Sediment.</title>
        <authorList>
            <person name="Zhou Z."/>
            <person name="Liu Y."/>
            <person name="Xu W."/>
            <person name="Pan J."/>
            <person name="Luo Z.H."/>
            <person name="Li M."/>
        </authorList>
    </citation>
    <scope>NUCLEOTIDE SEQUENCE [LARGE SCALE GENOMIC DNA]</scope>
    <source>
        <strain evidence="13">HyVt-483</strain>
    </source>
</reference>
<dbReference type="Pfam" id="PF00696">
    <property type="entry name" value="AA_kinase"/>
    <property type="match status" value="1"/>
</dbReference>
<dbReference type="Gene3D" id="3.40.1160.10">
    <property type="entry name" value="Acetylglutamate kinase-like"/>
    <property type="match status" value="1"/>
</dbReference>
<evidence type="ECO:0000256" key="7">
    <source>
        <dbReference type="ARBA" id="ARBA00022777"/>
    </source>
</evidence>
<evidence type="ECO:0000259" key="12">
    <source>
        <dbReference type="Pfam" id="PF00696"/>
    </source>
</evidence>
<comment type="similarity">
    <text evidence="3 11">Belongs to the UMP kinase family.</text>
</comment>
<dbReference type="InterPro" id="IPR001048">
    <property type="entry name" value="Asp/Glu/Uridylate_kinase"/>
</dbReference>
<dbReference type="EMBL" id="DRMH01000037">
    <property type="protein sequence ID" value="HFC97483.1"/>
    <property type="molecule type" value="Genomic_DNA"/>
</dbReference>
<dbReference type="GO" id="GO:0005524">
    <property type="term" value="F:ATP binding"/>
    <property type="evidence" value="ECO:0007669"/>
    <property type="project" value="UniProtKB-KW"/>
</dbReference>
<evidence type="ECO:0000256" key="2">
    <source>
        <dbReference type="ARBA" id="ARBA00004791"/>
    </source>
</evidence>
<evidence type="ECO:0000256" key="10">
    <source>
        <dbReference type="ARBA" id="ARBA00047767"/>
    </source>
</evidence>
<dbReference type="FunFam" id="3.40.1160.10:FF:000001">
    <property type="entry name" value="Uridylate kinase"/>
    <property type="match status" value="1"/>
</dbReference>
<comment type="catalytic activity">
    <reaction evidence="10 11">
        <text>UMP + ATP = UDP + ADP</text>
        <dbReference type="Rhea" id="RHEA:24400"/>
        <dbReference type="ChEBI" id="CHEBI:30616"/>
        <dbReference type="ChEBI" id="CHEBI:57865"/>
        <dbReference type="ChEBI" id="CHEBI:58223"/>
        <dbReference type="ChEBI" id="CHEBI:456216"/>
        <dbReference type="EC" id="2.7.4.22"/>
    </reaction>
</comment>
<feature type="binding site" evidence="11">
    <location>
        <begin position="12"/>
        <end position="15"/>
    </location>
    <ligand>
        <name>ATP</name>
        <dbReference type="ChEBI" id="CHEBI:30616"/>
    </ligand>
</feature>
<name>A0A7C3GTM8_9BACT</name>
<feature type="binding site" evidence="11">
    <location>
        <position position="169"/>
    </location>
    <ligand>
        <name>ATP</name>
        <dbReference type="ChEBI" id="CHEBI:30616"/>
    </ligand>
</feature>
<feature type="binding site" evidence="11">
    <location>
        <position position="72"/>
    </location>
    <ligand>
        <name>UMP</name>
        <dbReference type="ChEBI" id="CHEBI:57865"/>
    </ligand>
</feature>
<protein>
    <recommendedName>
        <fullName evidence="11">Uridylate kinase</fullName>
        <shortName evidence="11">UK</shortName>
        <ecNumber evidence="11">2.7.4.22</ecNumber>
    </recommendedName>
    <alternativeName>
        <fullName evidence="11">Uridine monophosphate kinase</fullName>
        <shortName evidence="11">UMP kinase</shortName>
        <shortName evidence="11">UMPK</shortName>
    </alternativeName>
</protein>
<dbReference type="PIRSF" id="PIRSF005650">
    <property type="entry name" value="Uridylate_kin"/>
    <property type="match status" value="1"/>
</dbReference>
<dbReference type="UniPathway" id="UPA00159">
    <property type="reaction ID" value="UER00275"/>
</dbReference>
<feature type="binding site" evidence="11">
    <location>
        <begin position="133"/>
        <end position="140"/>
    </location>
    <ligand>
        <name>UMP</name>
        <dbReference type="ChEBI" id="CHEBI:57865"/>
    </ligand>
</feature>
<proteinExistence type="inferred from homology"/>
<gene>
    <name evidence="11" type="primary">pyrH</name>
    <name evidence="13" type="ORF">ENJ40_03355</name>
</gene>
<sequence>MVEPHYRRVLLKLSGEALGGEEGSGLAPDRLEALARELAEARALGVELALVVGGGNILRGASARGIDRVRADYMGMLATLINALALEDALRRVGVPVRVLSALRVEGVGEPYHRERALEHLSAGRILILACGTGNPFFTTDTAATLRALEIGAQILFKATKVDGVYDDDPLRNPRARKYDYLSYEEVLARGLKVMDATAITLAREHGLPVRVFNMLKSGQIKRALQGENIGTLVGGEKA</sequence>
<feature type="binding site" evidence="11">
    <location>
        <position position="166"/>
    </location>
    <ligand>
        <name>ATP</name>
        <dbReference type="ChEBI" id="CHEBI:30616"/>
    </ligand>
</feature>
<evidence type="ECO:0000313" key="13">
    <source>
        <dbReference type="EMBL" id="HFC97483.1"/>
    </source>
</evidence>
<dbReference type="GO" id="GO:0005737">
    <property type="term" value="C:cytoplasm"/>
    <property type="evidence" value="ECO:0007669"/>
    <property type="project" value="UniProtKB-SubCell"/>
</dbReference>
<feature type="binding site" evidence="11">
    <location>
        <position position="55"/>
    </location>
    <ligand>
        <name>ATP</name>
        <dbReference type="ChEBI" id="CHEBI:30616"/>
    </ligand>
</feature>
<evidence type="ECO:0000256" key="5">
    <source>
        <dbReference type="ARBA" id="ARBA00022679"/>
    </source>
</evidence>
<comment type="pathway">
    <text evidence="2 11">Pyrimidine metabolism; CTP biosynthesis via de novo pathway; UDP from UMP (UMPK route): step 1/1.</text>
</comment>
<keyword evidence="11" id="KW-0021">Allosteric enzyme</keyword>
<evidence type="ECO:0000256" key="3">
    <source>
        <dbReference type="ARBA" id="ARBA00007614"/>
    </source>
</evidence>
<comment type="function">
    <text evidence="11">Catalyzes the reversible phosphorylation of UMP to UDP.</text>
</comment>
<dbReference type="GO" id="GO:0033862">
    <property type="term" value="F:UMP kinase activity"/>
    <property type="evidence" value="ECO:0007669"/>
    <property type="project" value="UniProtKB-EC"/>
</dbReference>
<feature type="domain" description="Aspartate/glutamate/uridylate kinase" evidence="12">
    <location>
        <begin position="8"/>
        <end position="214"/>
    </location>
</feature>
<keyword evidence="7 11" id="KW-0418">Kinase</keyword>
<dbReference type="PANTHER" id="PTHR42833">
    <property type="entry name" value="URIDYLATE KINASE"/>
    <property type="match status" value="1"/>
</dbReference>
<accession>A0A7C3GTM8</accession>
<comment type="activity regulation">
    <text evidence="11">Allosterically activated by GTP. Inhibited by UTP.</text>
</comment>
<evidence type="ECO:0000256" key="8">
    <source>
        <dbReference type="ARBA" id="ARBA00022840"/>
    </source>
</evidence>
<dbReference type="CDD" id="cd04254">
    <property type="entry name" value="AAK_UMPK-PyrH-Ec"/>
    <property type="match status" value="1"/>
</dbReference>
<comment type="caution">
    <text evidence="13">The sequence shown here is derived from an EMBL/GenBank/DDBJ whole genome shotgun (WGS) entry which is preliminary data.</text>
</comment>
<evidence type="ECO:0000256" key="4">
    <source>
        <dbReference type="ARBA" id="ARBA00022490"/>
    </source>
</evidence>
<dbReference type="InterPro" id="IPR015963">
    <property type="entry name" value="Uridylate_kinase_bac"/>
</dbReference>
<keyword evidence="5 11" id="KW-0808">Transferase</keyword>
<feature type="region of interest" description="Involved in allosteric activation by GTP" evidence="11">
    <location>
        <begin position="20"/>
        <end position="25"/>
    </location>
</feature>
<evidence type="ECO:0000256" key="9">
    <source>
        <dbReference type="ARBA" id="ARBA00022975"/>
    </source>
</evidence>
<dbReference type="NCBIfam" id="TIGR02075">
    <property type="entry name" value="pyrH_bact"/>
    <property type="match status" value="1"/>
</dbReference>
<keyword evidence="4 11" id="KW-0963">Cytoplasm</keyword>
<evidence type="ECO:0000256" key="6">
    <source>
        <dbReference type="ARBA" id="ARBA00022741"/>
    </source>
</evidence>
<feature type="binding site" evidence="11">
    <location>
        <position position="54"/>
    </location>
    <ligand>
        <name>UMP</name>
        <dbReference type="ChEBI" id="CHEBI:57865"/>
    </ligand>
</feature>
<feature type="binding site" evidence="11">
    <location>
        <position position="160"/>
    </location>
    <ligand>
        <name>ATP</name>
        <dbReference type="ChEBI" id="CHEBI:30616"/>
    </ligand>
</feature>
<keyword evidence="9 11" id="KW-0665">Pyrimidine biosynthesis</keyword>
<comment type="subcellular location">
    <subcellularLocation>
        <location evidence="1 11">Cytoplasm</location>
    </subcellularLocation>
</comment>
<comment type="subunit">
    <text evidence="11">Homohexamer.</text>
</comment>
<dbReference type="EC" id="2.7.4.22" evidence="11"/>
<organism evidence="13">
    <name type="scientific">Thermosulfurimonas dismutans</name>
    <dbReference type="NCBI Taxonomy" id="999894"/>
    <lineage>
        <taxon>Bacteria</taxon>
        <taxon>Pseudomonadati</taxon>
        <taxon>Thermodesulfobacteriota</taxon>
        <taxon>Thermodesulfobacteria</taxon>
        <taxon>Thermodesulfobacteriales</taxon>
        <taxon>Thermodesulfobacteriaceae</taxon>
        <taxon>Thermosulfurimonas</taxon>
    </lineage>
</organism>